<feature type="transmembrane region" description="Helical" evidence="2">
    <location>
        <begin position="126"/>
        <end position="146"/>
    </location>
</feature>
<evidence type="ECO:0000256" key="1">
    <source>
        <dbReference type="SAM" id="Coils"/>
    </source>
</evidence>
<accession>A0A5C5X884</accession>
<feature type="transmembrane region" description="Helical" evidence="2">
    <location>
        <begin position="340"/>
        <end position="362"/>
    </location>
</feature>
<evidence type="ECO:0000256" key="2">
    <source>
        <dbReference type="SAM" id="Phobius"/>
    </source>
</evidence>
<feature type="transmembrane region" description="Helical" evidence="2">
    <location>
        <begin position="46"/>
        <end position="64"/>
    </location>
</feature>
<keyword evidence="2" id="KW-1133">Transmembrane helix</keyword>
<dbReference type="AlphaFoldDB" id="A0A5C5X884"/>
<keyword evidence="2" id="KW-0472">Membrane</keyword>
<dbReference type="EMBL" id="SIHI01000001">
    <property type="protein sequence ID" value="TWT58072.1"/>
    <property type="molecule type" value="Genomic_DNA"/>
</dbReference>
<name>A0A5C5X884_9PLAN</name>
<reference evidence="3 4" key="1">
    <citation type="submission" date="2019-02" db="EMBL/GenBank/DDBJ databases">
        <title>Deep-cultivation of Planctomycetes and their phenomic and genomic characterization uncovers novel biology.</title>
        <authorList>
            <person name="Wiegand S."/>
            <person name="Jogler M."/>
            <person name="Boedeker C."/>
            <person name="Pinto D."/>
            <person name="Vollmers J."/>
            <person name="Rivas-Marin E."/>
            <person name="Kohn T."/>
            <person name="Peeters S.H."/>
            <person name="Heuer A."/>
            <person name="Rast P."/>
            <person name="Oberbeckmann S."/>
            <person name="Bunk B."/>
            <person name="Jeske O."/>
            <person name="Meyerdierks A."/>
            <person name="Storesund J.E."/>
            <person name="Kallscheuer N."/>
            <person name="Luecker S."/>
            <person name="Lage O.M."/>
            <person name="Pohl T."/>
            <person name="Merkel B.J."/>
            <person name="Hornburger P."/>
            <person name="Mueller R.-W."/>
            <person name="Bruemmer F."/>
            <person name="Labrenz M."/>
            <person name="Spormann A.M."/>
            <person name="Op Den Camp H."/>
            <person name="Overmann J."/>
            <person name="Amann R."/>
            <person name="Jetten M.S.M."/>
            <person name="Mascher T."/>
            <person name="Medema M.H."/>
            <person name="Devos D.P."/>
            <person name="Kaster A.-K."/>
            <person name="Ovreas L."/>
            <person name="Rohde M."/>
            <person name="Galperin M.Y."/>
            <person name="Jogler C."/>
        </authorList>
    </citation>
    <scope>NUCLEOTIDE SEQUENCE [LARGE SCALE GENOMIC DNA]</scope>
    <source>
        <strain evidence="3 4">KOR42</strain>
    </source>
</reference>
<evidence type="ECO:0000313" key="3">
    <source>
        <dbReference type="EMBL" id="TWT58072.1"/>
    </source>
</evidence>
<organism evidence="3 4">
    <name type="scientific">Thalassoglobus neptunius</name>
    <dbReference type="NCBI Taxonomy" id="1938619"/>
    <lineage>
        <taxon>Bacteria</taxon>
        <taxon>Pseudomonadati</taxon>
        <taxon>Planctomycetota</taxon>
        <taxon>Planctomycetia</taxon>
        <taxon>Planctomycetales</taxon>
        <taxon>Planctomycetaceae</taxon>
        <taxon>Thalassoglobus</taxon>
    </lineage>
</organism>
<keyword evidence="1" id="KW-0175">Coiled coil</keyword>
<sequence>MNLDEYRQAWKEDEAQMNITFDSDLLSKEVLRSHQSFQSMIYWRDFREVGVSLVMIPLWLLLGSMMSLPWTWYLTIPALIWIAAFIFVDRSRHPQRPSHPGEPLLFYAKESLEQTEHQIWLLRNIFWWYLLPFCISIMAFFVNVAWNSSDGLLGFSLLSGIGAIFLYVIYSAVYRLNQTAVTEQLEPRRDDLQRLIDSLERETDDENAGDIMELVAAISESESGCGACSGWLNWAENWNRLVPSWQTATAIILPTLAGALCGWYSGTQLQIPEMGPTLFQVIVGAVIPFEIVFFSICWSSSKKQKKIQVARDEEAASKPEDRIKTTSSDNGIRLPKAPALVILVLVIFLGVMAFVAIGAFFLHMKEDLNAHNAQVIKRSFHCTNRV</sequence>
<gene>
    <name evidence="3" type="ORF">KOR42_14420</name>
</gene>
<feature type="coiled-coil region" evidence="1">
    <location>
        <begin position="182"/>
        <end position="209"/>
    </location>
</feature>
<feature type="transmembrane region" description="Helical" evidence="2">
    <location>
        <begin position="278"/>
        <end position="298"/>
    </location>
</feature>
<protein>
    <submittedName>
        <fullName evidence="3">Uncharacterized protein</fullName>
    </submittedName>
</protein>
<dbReference type="OrthoDB" id="9801061at2"/>
<feature type="transmembrane region" description="Helical" evidence="2">
    <location>
        <begin position="248"/>
        <end position="266"/>
    </location>
</feature>
<feature type="transmembrane region" description="Helical" evidence="2">
    <location>
        <begin position="70"/>
        <end position="88"/>
    </location>
</feature>
<dbReference type="Proteomes" id="UP000317243">
    <property type="component" value="Unassembled WGS sequence"/>
</dbReference>
<evidence type="ECO:0000313" key="4">
    <source>
        <dbReference type="Proteomes" id="UP000317243"/>
    </source>
</evidence>
<dbReference type="RefSeq" id="WP_146508208.1">
    <property type="nucleotide sequence ID" value="NZ_SIHI01000001.1"/>
</dbReference>
<proteinExistence type="predicted"/>
<keyword evidence="4" id="KW-1185">Reference proteome</keyword>
<keyword evidence="2" id="KW-0812">Transmembrane</keyword>
<comment type="caution">
    <text evidence="3">The sequence shown here is derived from an EMBL/GenBank/DDBJ whole genome shotgun (WGS) entry which is preliminary data.</text>
</comment>
<feature type="transmembrane region" description="Helical" evidence="2">
    <location>
        <begin position="152"/>
        <end position="170"/>
    </location>
</feature>